<dbReference type="STRING" id="993615.L2GK96"/>
<dbReference type="GeneID" id="19882734"/>
<dbReference type="OrthoDB" id="2196283at2759"/>
<evidence type="ECO:0000256" key="1">
    <source>
        <dbReference type="SAM" id="Coils"/>
    </source>
</evidence>
<accession>L2GK96</accession>
<reference evidence="3" key="1">
    <citation type="submission" date="2011-05" db="EMBL/GenBank/DDBJ databases">
        <title>The genome sequence of Vittaforma corneae strain ATCC 50505.</title>
        <authorList>
            <consortium name="The Broad Institute Genome Sequencing Platform"/>
            <person name="Cuomo C."/>
            <person name="Didier E."/>
            <person name="Bowers L."/>
            <person name="Young S.K."/>
            <person name="Zeng Q."/>
            <person name="Gargeya S."/>
            <person name="Fitzgerald M."/>
            <person name="Haas B."/>
            <person name="Abouelleil A."/>
            <person name="Alvarado L."/>
            <person name="Arachchi H.M."/>
            <person name="Berlin A."/>
            <person name="Chapman S.B."/>
            <person name="Gearin G."/>
            <person name="Goldberg J."/>
            <person name="Griggs A."/>
            <person name="Gujja S."/>
            <person name="Hansen M."/>
            <person name="Heiman D."/>
            <person name="Howarth C."/>
            <person name="Larimer J."/>
            <person name="Lui A."/>
            <person name="MacDonald P.J.P."/>
            <person name="McCowen C."/>
            <person name="Montmayeur A."/>
            <person name="Murphy C."/>
            <person name="Neiman D."/>
            <person name="Pearson M."/>
            <person name="Priest M."/>
            <person name="Roberts A."/>
            <person name="Saif S."/>
            <person name="Shea T."/>
            <person name="Sisk P."/>
            <person name="Stolte C."/>
            <person name="Sykes S."/>
            <person name="Wortman J."/>
            <person name="Nusbaum C."/>
            <person name="Birren B."/>
        </authorList>
    </citation>
    <scope>NUCLEOTIDE SEQUENCE [LARGE SCALE GENOMIC DNA]</scope>
    <source>
        <strain evidence="3">ATCC 50505</strain>
    </source>
</reference>
<proteinExistence type="predicted"/>
<gene>
    <name evidence="2" type="ORF">VICG_02024</name>
</gene>
<dbReference type="AlphaFoldDB" id="L2GK96"/>
<dbReference type="HOGENOM" id="CLU_428419_0_0_1"/>
<evidence type="ECO:0000313" key="2">
    <source>
        <dbReference type="EMBL" id="ELA40935.1"/>
    </source>
</evidence>
<feature type="coiled-coil region" evidence="1">
    <location>
        <begin position="260"/>
        <end position="417"/>
    </location>
</feature>
<name>L2GK96_VITCO</name>
<keyword evidence="1" id="KW-0175">Coiled coil</keyword>
<protein>
    <submittedName>
        <fullName evidence="2">Uncharacterized protein</fullName>
    </submittedName>
</protein>
<dbReference type="InParanoid" id="L2GK96"/>
<dbReference type="VEuPathDB" id="MicrosporidiaDB:VICG_02024"/>
<dbReference type="Proteomes" id="UP000011082">
    <property type="component" value="Unassembled WGS sequence"/>
</dbReference>
<sequence>MEFKKRMLSEYSVKLNEILDSYRTEYQQIVKSMQMPQNIVSSTTPQSPSDTIKNTEENKECKEENKENIISTNVQGVDRSISFTADGSTSAENANEFENFDYTKFSKPDTSLAIENENGINVESRAAPLITIQTDAQTTDIRNSYSIFQTASLNMTNYGLQQSVGTDNINYADQKGTKQAQLDNFSMLENPSNYLNSSINQSFINSEFRRKARRRTGRMIIKRKLEVIGGEEDCFKRRRTDAVGSFLVLYYDLLKNKNFGNKYEKEIEELKLRLRKAEASETSKIEQERKNIEKMKNENLEISQKIEKELSDLKLLKETISKEFERIKEDKRNLQAEREKIHLEKMHNERKFLEDEYRRKTIRLEAEKTMISEERKKLEEMRRLEMAKIQEEIKRLQMEKAEEIRKIMEEKALLEKQFVDQSIHMENERKLLREEQEKTSQTMLESTTKRALEASRQKDVEIKLPDGKRMEIQKKDTIVYNGRDEIKSKFKMAMKNYDDRISQSQLVDPSKQPSKELQYQVFTKQASRKQQVKMENEKIDAHFLYKRSIDAQIFVADTKKYVPKLVIPFYSNEDEFESEDKKFVPALFTKDPKLNYIVKTQDHNEVRKFFGDKRDIDVEGIFSQIENVSNYSPNKLKSS</sequence>
<dbReference type="EMBL" id="JH370154">
    <property type="protein sequence ID" value="ELA40935.1"/>
    <property type="molecule type" value="Genomic_DNA"/>
</dbReference>
<dbReference type="RefSeq" id="XP_007605469.1">
    <property type="nucleotide sequence ID" value="XM_007605407.1"/>
</dbReference>
<evidence type="ECO:0000313" key="3">
    <source>
        <dbReference type="Proteomes" id="UP000011082"/>
    </source>
</evidence>
<keyword evidence="3" id="KW-1185">Reference proteome</keyword>
<organism evidence="2 3">
    <name type="scientific">Vittaforma corneae (strain ATCC 50505)</name>
    <name type="common">Microsporidian parasite</name>
    <name type="synonym">Nosema corneum</name>
    <dbReference type="NCBI Taxonomy" id="993615"/>
    <lineage>
        <taxon>Eukaryota</taxon>
        <taxon>Fungi</taxon>
        <taxon>Fungi incertae sedis</taxon>
        <taxon>Microsporidia</taxon>
        <taxon>Nosematidae</taxon>
        <taxon>Vittaforma</taxon>
    </lineage>
</organism>